<dbReference type="KEGG" id="pmn:PMN2A_2177"/>
<dbReference type="AlphaFoldDB" id="A7ME08"/>
<proteinExistence type="predicted"/>
<dbReference type="HOGENOM" id="CLU_2651524_0_0_3"/>
<name>A7ME08_PROMT</name>
<dbReference type="Proteomes" id="UP000002535">
    <property type="component" value="Chromosome"/>
</dbReference>
<dbReference type="RefSeq" id="WP_011295062.1">
    <property type="nucleotide sequence ID" value="NC_007335.2"/>
</dbReference>
<reference evidence="1 2" key="1">
    <citation type="journal article" date="2007" name="PLoS Genet.">
        <title>Patterns and implications of gene gain and loss in the evolution of Prochlorococcus.</title>
        <authorList>
            <person name="Kettler G.C."/>
            <person name="Martiny A.C."/>
            <person name="Huang K."/>
            <person name="Zucker J."/>
            <person name="Coleman M.L."/>
            <person name="Rodrigue S."/>
            <person name="Chen F."/>
            <person name="Lapidus A."/>
            <person name="Ferriera S."/>
            <person name="Johnson J."/>
            <person name="Steglich C."/>
            <person name="Church G.M."/>
            <person name="Richardson P."/>
            <person name="Chisholm S.W."/>
        </authorList>
    </citation>
    <scope>NUCLEOTIDE SEQUENCE [LARGE SCALE GENOMIC DNA]</scope>
    <source>
        <strain evidence="1 2">NATL2A</strain>
    </source>
</reference>
<gene>
    <name evidence="1" type="ordered locus">PMN2A_2177</name>
</gene>
<protein>
    <submittedName>
        <fullName evidence="1">Uncharacterized protein</fullName>
    </submittedName>
</protein>
<dbReference type="EMBL" id="CP000095">
    <property type="protein sequence ID" value="ABU24096.1"/>
    <property type="molecule type" value="Genomic_DNA"/>
</dbReference>
<organism evidence="1 2">
    <name type="scientific">Prochlorococcus marinus (strain NATL2A)</name>
    <dbReference type="NCBI Taxonomy" id="59920"/>
    <lineage>
        <taxon>Bacteria</taxon>
        <taxon>Bacillati</taxon>
        <taxon>Cyanobacteriota</taxon>
        <taxon>Cyanophyceae</taxon>
        <taxon>Synechococcales</taxon>
        <taxon>Prochlorococcaceae</taxon>
        <taxon>Prochlorococcus</taxon>
    </lineage>
</organism>
<keyword evidence="2" id="KW-1185">Reference proteome</keyword>
<dbReference type="OrthoDB" id="9858922at2"/>
<evidence type="ECO:0000313" key="2">
    <source>
        <dbReference type="Proteomes" id="UP000002535"/>
    </source>
</evidence>
<accession>A7ME08</accession>
<evidence type="ECO:0000313" key="1">
    <source>
        <dbReference type="EMBL" id="ABU24096.1"/>
    </source>
</evidence>
<sequence length="76" mass="8982">MMDSKEYNWIFVYKIRDSGDVIYKVTIPSERKEDAVEIFKREHPDGLICSGIRRGDFKLIPFKELSSRDPWEEIAS</sequence>